<accession>A0A644Z255</accession>
<feature type="domain" description="MobA-like NTP transferase" evidence="3">
    <location>
        <begin position="3"/>
        <end position="131"/>
    </location>
</feature>
<keyword evidence="4" id="KW-0032">Aminotransferase</keyword>
<dbReference type="InterPro" id="IPR029044">
    <property type="entry name" value="Nucleotide-diphossugar_trans"/>
</dbReference>
<dbReference type="Pfam" id="PF12804">
    <property type="entry name" value="NTP_transf_3"/>
    <property type="match status" value="1"/>
</dbReference>
<comment type="caution">
    <text evidence="4">The sequence shown here is derived from an EMBL/GenBank/DDBJ whole genome shotgun (WGS) entry which is preliminary data.</text>
</comment>
<dbReference type="PANTHER" id="PTHR42885">
    <property type="entry name" value="HISTIDINOL-PHOSPHATE AMINOTRANSFERASE-RELATED"/>
    <property type="match status" value="1"/>
</dbReference>
<dbReference type="GO" id="GO:0004400">
    <property type="term" value="F:histidinol-phosphate transaminase activity"/>
    <property type="evidence" value="ECO:0007669"/>
    <property type="project" value="UniProtKB-EC"/>
</dbReference>
<dbReference type="InterPro" id="IPR025877">
    <property type="entry name" value="MobA-like_NTP_Trfase"/>
</dbReference>
<sequence length="613" mass="70576">MQAIILAAGMGRRLKDLTRDNTKCMIRVNDQTLIERVLFQLDSLNLERVIIVVGYKGDKLVSFINSLAMRTPVIFIDNPIYDKTNNIYSLYLAKEYLVEKDTLLLESDLIIEDSILPRLVRDTRKNLVLAAKYESWMDGTVVTIDEQQNITSFLNKKQFQFCDTQQYYKTVNIYRFSREFLSSHYVPFLEAYCKALGNNEYYEQVLKVIALLEEPKIQAMVLNHERWYEIDDLQDLDIAQCIFEPNPPKKFEKFNARYGGFWRFSNVLDYCYLVNPYFPPKKLVDEMIASFDILLRQYPSGQKVNNLLAANYYGIRQDHIIVGNGAAELIKALVEQIPGRIGLVSPSFDEYRNRAKSEQLCVYHASSEDFSYTVDQLIGFFIDKDISTLLLVNPDNPTGNFISRSDLLRLVEWAHNRDILCIIDESFSDFVDAKEPVTLLEQSLLQDNHNLVVIKSISKSFGVPGVRLGVLATSNSEVIGTVTKNIAIWNINSYGEFFMQIWGKYRSEYEQSLTLIKAERNRLQKALKQISFLRAIPSEANYLMCEVQNGIKAYDLAVYLLDQHEILIKDLSKKKGIAPRECIRLAIRNEEDNNRLISVLCAIDANSDTLVLE</sequence>
<feature type="domain" description="Aminotransferase class I/classII large" evidence="2">
    <location>
        <begin position="309"/>
        <end position="599"/>
    </location>
</feature>
<dbReference type="SUPFAM" id="SSF53383">
    <property type="entry name" value="PLP-dependent transferases"/>
    <property type="match status" value="1"/>
</dbReference>
<name>A0A644Z255_9ZZZZ</name>
<dbReference type="EMBL" id="VSSQ01006873">
    <property type="protein sequence ID" value="MPM34111.1"/>
    <property type="molecule type" value="Genomic_DNA"/>
</dbReference>
<dbReference type="AlphaFoldDB" id="A0A644Z255"/>
<dbReference type="Pfam" id="PF00155">
    <property type="entry name" value="Aminotran_1_2"/>
    <property type="match status" value="1"/>
</dbReference>
<evidence type="ECO:0000313" key="4">
    <source>
        <dbReference type="EMBL" id="MPM34111.1"/>
    </source>
</evidence>
<reference evidence="4" key="1">
    <citation type="submission" date="2019-08" db="EMBL/GenBank/DDBJ databases">
        <authorList>
            <person name="Kucharzyk K."/>
            <person name="Murdoch R.W."/>
            <person name="Higgins S."/>
            <person name="Loffler F."/>
        </authorList>
    </citation>
    <scope>NUCLEOTIDE SEQUENCE</scope>
</reference>
<evidence type="ECO:0000259" key="2">
    <source>
        <dbReference type="Pfam" id="PF00155"/>
    </source>
</evidence>
<dbReference type="Gene3D" id="3.90.1150.10">
    <property type="entry name" value="Aspartate Aminotransferase, domain 1"/>
    <property type="match status" value="1"/>
</dbReference>
<dbReference type="InterPro" id="IPR015424">
    <property type="entry name" value="PyrdxlP-dep_Trfase"/>
</dbReference>
<evidence type="ECO:0000256" key="1">
    <source>
        <dbReference type="SAM" id="Coils"/>
    </source>
</evidence>
<protein>
    <submittedName>
        <fullName evidence="4">Histidinol-phosphate aminotransferase</fullName>
        <ecNumber evidence="4">2.6.1.9</ecNumber>
    </submittedName>
</protein>
<dbReference type="GO" id="GO:0030170">
    <property type="term" value="F:pyridoxal phosphate binding"/>
    <property type="evidence" value="ECO:0007669"/>
    <property type="project" value="InterPro"/>
</dbReference>
<organism evidence="4">
    <name type="scientific">bioreactor metagenome</name>
    <dbReference type="NCBI Taxonomy" id="1076179"/>
    <lineage>
        <taxon>unclassified sequences</taxon>
        <taxon>metagenomes</taxon>
        <taxon>ecological metagenomes</taxon>
    </lineage>
</organism>
<keyword evidence="4" id="KW-0808">Transferase</keyword>
<dbReference type="GO" id="GO:0016779">
    <property type="term" value="F:nucleotidyltransferase activity"/>
    <property type="evidence" value="ECO:0007669"/>
    <property type="project" value="UniProtKB-ARBA"/>
</dbReference>
<dbReference type="CDD" id="cd00609">
    <property type="entry name" value="AAT_like"/>
    <property type="match status" value="1"/>
</dbReference>
<keyword evidence="1" id="KW-0175">Coiled coil</keyword>
<dbReference type="InterPro" id="IPR015421">
    <property type="entry name" value="PyrdxlP-dep_Trfase_major"/>
</dbReference>
<evidence type="ECO:0000259" key="3">
    <source>
        <dbReference type="Pfam" id="PF12804"/>
    </source>
</evidence>
<dbReference type="InterPro" id="IPR015422">
    <property type="entry name" value="PyrdxlP-dep_Trfase_small"/>
</dbReference>
<dbReference type="InterPro" id="IPR004839">
    <property type="entry name" value="Aminotransferase_I/II_large"/>
</dbReference>
<dbReference type="Gene3D" id="3.90.550.10">
    <property type="entry name" value="Spore Coat Polysaccharide Biosynthesis Protein SpsA, Chain A"/>
    <property type="match status" value="1"/>
</dbReference>
<dbReference type="Gene3D" id="3.40.640.10">
    <property type="entry name" value="Type I PLP-dependent aspartate aminotransferase-like (Major domain)"/>
    <property type="match status" value="1"/>
</dbReference>
<proteinExistence type="predicted"/>
<dbReference type="EC" id="2.6.1.9" evidence="4"/>
<dbReference type="SUPFAM" id="SSF53448">
    <property type="entry name" value="Nucleotide-diphospho-sugar transferases"/>
    <property type="match status" value="1"/>
</dbReference>
<feature type="coiled-coil region" evidence="1">
    <location>
        <begin position="506"/>
        <end position="536"/>
    </location>
</feature>
<dbReference type="CDD" id="cd02523">
    <property type="entry name" value="PC_cytidylyltransferase"/>
    <property type="match status" value="1"/>
</dbReference>
<gene>
    <name evidence="4" type="primary">hisC_41</name>
    <name evidence="4" type="ORF">SDC9_80693</name>
</gene>